<comment type="caution">
    <text evidence="2">The sequence shown here is derived from an EMBL/GenBank/DDBJ whole genome shotgun (WGS) entry which is preliminary data.</text>
</comment>
<evidence type="ECO:0000259" key="1">
    <source>
        <dbReference type="Pfam" id="PF00646"/>
    </source>
</evidence>
<sequence length="349" mass="40075">MHHQIVPNDLVEKIISYLPLKFAVQCKVISKNLNIRISDPEFCKTLSQNQKICTLINSSRSRLFESLHKISINSSSITASHFETTLPVTVNVLAISKGLILLDFCELMKYCVFNPITGAHQLIPYPDPEQCYWEAIAPAFAVDYPTSDQYMLVTVKLTEEGYRFKVFSSIGCGVWHEFHLGEENQFLYVVQINPVYFNDSIHWLIRTYVGGVILGFHTKKIENSIVISSYDHTSNDWSVSYNVTTNFIRGLDYYSYSFPVWIDREQVFFLAECPPRHDHDSGRKRYQITPALEDGYCFGYYPCELYTFAPTLASVQSILSCSVYGEHVSSIIETLDELKRFITDNNSYS</sequence>
<dbReference type="InterPro" id="IPR036047">
    <property type="entry name" value="F-box-like_dom_sf"/>
</dbReference>
<feature type="domain" description="F-box" evidence="1">
    <location>
        <begin position="7"/>
        <end position="44"/>
    </location>
</feature>
<dbReference type="InterPro" id="IPR001810">
    <property type="entry name" value="F-box_dom"/>
</dbReference>
<dbReference type="AlphaFoldDB" id="A0A6N2B152"/>
<dbReference type="SUPFAM" id="SSF81383">
    <property type="entry name" value="F-box domain"/>
    <property type="match status" value="1"/>
</dbReference>
<proteinExistence type="predicted"/>
<organism evidence="2">
    <name type="scientific">Solanum chilense</name>
    <name type="common">Tomato</name>
    <name type="synonym">Lycopersicon chilense</name>
    <dbReference type="NCBI Taxonomy" id="4083"/>
    <lineage>
        <taxon>Eukaryota</taxon>
        <taxon>Viridiplantae</taxon>
        <taxon>Streptophyta</taxon>
        <taxon>Embryophyta</taxon>
        <taxon>Tracheophyta</taxon>
        <taxon>Spermatophyta</taxon>
        <taxon>Magnoliopsida</taxon>
        <taxon>eudicotyledons</taxon>
        <taxon>Gunneridae</taxon>
        <taxon>Pentapetalae</taxon>
        <taxon>asterids</taxon>
        <taxon>lamiids</taxon>
        <taxon>Solanales</taxon>
        <taxon>Solanaceae</taxon>
        <taxon>Solanoideae</taxon>
        <taxon>Solaneae</taxon>
        <taxon>Solanum</taxon>
        <taxon>Solanum subgen. Lycopersicon</taxon>
    </lineage>
</organism>
<dbReference type="Pfam" id="PF00646">
    <property type="entry name" value="F-box"/>
    <property type="match status" value="1"/>
</dbReference>
<accession>A0A6N2B152</accession>
<protein>
    <recommendedName>
        <fullName evidence="1">F-box domain-containing protein</fullName>
    </recommendedName>
</protein>
<dbReference type="PANTHER" id="PTHR31672">
    <property type="entry name" value="BNACNNG10540D PROTEIN"/>
    <property type="match status" value="1"/>
</dbReference>
<reference evidence="2" key="1">
    <citation type="submission" date="2019-05" db="EMBL/GenBank/DDBJ databases">
        <title>The de novo reference genome and transcriptome assemblies of the wild tomato species Solanum chilense.</title>
        <authorList>
            <person name="Stam R."/>
            <person name="Nosenko T."/>
            <person name="Hoerger A.C."/>
            <person name="Stephan W."/>
            <person name="Seidel M.A."/>
            <person name="Kuhn J.M.M."/>
            <person name="Haberer G."/>
            <person name="Tellier A."/>
        </authorList>
    </citation>
    <scope>NUCLEOTIDE SEQUENCE</scope>
    <source>
        <tissue evidence="2">Mature leaves</tissue>
    </source>
</reference>
<name>A0A6N2B152_SOLCI</name>
<dbReference type="InterPro" id="IPR050796">
    <property type="entry name" value="SCF_F-box_component"/>
</dbReference>
<dbReference type="EMBL" id="RXGB01007237">
    <property type="protein sequence ID" value="TMW85663.1"/>
    <property type="molecule type" value="Genomic_DNA"/>
</dbReference>
<evidence type="ECO:0000313" key="2">
    <source>
        <dbReference type="EMBL" id="TMW85663.1"/>
    </source>
</evidence>
<gene>
    <name evidence="2" type="ORF">EJD97_022742</name>
</gene>